<dbReference type="Proteomes" id="UP000620124">
    <property type="component" value="Unassembled WGS sequence"/>
</dbReference>
<evidence type="ECO:0000313" key="1">
    <source>
        <dbReference type="EMBL" id="KAF7326541.1"/>
    </source>
</evidence>
<reference evidence="1" key="1">
    <citation type="submission" date="2020-05" db="EMBL/GenBank/DDBJ databases">
        <title>Mycena genomes resolve the evolution of fungal bioluminescence.</title>
        <authorList>
            <person name="Tsai I.J."/>
        </authorList>
    </citation>
    <scope>NUCLEOTIDE SEQUENCE</scope>
    <source>
        <strain evidence="1">CCC161011</strain>
    </source>
</reference>
<comment type="caution">
    <text evidence="1">The sequence shown here is derived from an EMBL/GenBank/DDBJ whole genome shotgun (WGS) entry which is preliminary data.</text>
</comment>
<organism evidence="1 2">
    <name type="scientific">Mycena venus</name>
    <dbReference type="NCBI Taxonomy" id="2733690"/>
    <lineage>
        <taxon>Eukaryota</taxon>
        <taxon>Fungi</taxon>
        <taxon>Dikarya</taxon>
        <taxon>Basidiomycota</taxon>
        <taxon>Agaricomycotina</taxon>
        <taxon>Agaricomycetes</taxon>
        <taxon>Agaricomycetidae</taxon>
        <taxon>Agaricales</taxon>
        <taxon>Marasmiineae</taxon>
        <taxon>Mycenaceae</taxon>
        <taxon>Mycena</taxon>
    </lineage>
</organism>
<dbReference type="OrthoDB" id="3067373at2759"/>
<sequence length="179" mass="20002">MHCKTSKAIFLSQHIEISGLRTETFEDCMRKLTYVREKFGQQVAGVPMANLIVREGSNGSCFSATNHIFSRRSDVPTEQDNEFQDGVDSIGRLAKLKGTELIHAPENIVKYYRVSKDNRREHYAKEIPGAFKAGDIVEAQVAFVAIMSHGIMKVTNRLQALTLVDDCYSKASGTDRAET</sequence>
<dbReference type="EMBL" id="JACAZI010000042">
    <property type="protein sequence ID" value="KAF7326541.1"/>
    <property type="molecule type" value="Genomic_DNA"/>
</dbReference>
<name>A0A8H6U0D8_9AGAR</name>
<evidence type="ECO:0000313" key="2">
    <source>
        <dbReference type="Proteomes" id="UP000620124"/>
    </source>
</evidence>
<dbReference type="AlphaFoldDB" id="A0A8H6U0D8"/>
<gene>
    <name evidence="1" type="ORF">MVEN_02607200</name>
</gene>
<accession>A0A8H6U0D8</accession>
<keyword evidence="2" id="KW-1185">Reference proteome</keyword>
<protein>
    <submittedName>
        <fullName evidence="1">Uncharacterized protein</fullName>
    </submittedName>
</protein>
<proteinExistence type="predicted"/>